<protein>
    <submittedName>
        <fullName evidence="3">14989_t:CDS:1</fullName>
    </submittedName>
</protein>
<dbReference type="InterPro" id="IPR039467">
    <property type="entry name" value="TFIIIB_B''_Myb"/>
</dbReference>
<dbReference type="InterPro" id="IPR001005">
    <property type="entry name" value="SANT/Myb"/>
</dbReference>
<comment type="caution">
    <text evidence="3">The sequence shown here is derived from an EMBL/GenBank/DDBJ whole genome shotgun (WGS) entry which is preliminary data.</text>
</comment>
<evidence type="ECO:0000313" key="4">
    <source>
        <dbReference type="Proteomes" id="UP000789342"/>
    </source>
</evidence>
<dbReference type="AlphaFoldDB" id="A0A9N9I315"/>
<gene>
    <name evidence="3" type="ORF">AMORRO_LOCUS13137</name>
</gene>
<accession>A0A9N9I315</accession>
<evidence type="ECO:0000256" key="1">
    <source>
        <dbReference type="SAM" id="MobiDB-lite"/>
    </source>
</evidence>
<feature type="domain" description="Myb-like" evidence="2">
    <location>
        <begin position="321"/>
        <end position="368"/>
    </location>
</feature>
<dbReference type="Pfam" id="PF15963">
    <property type="entry name" value="Myb_DNA-bind_7"/>
    <property type="match status" value="1"/>
</dbReference>
<organism evidence="3 4">
    <name type="scientific">Acaulospora morrowiae</name>
    <dbReference type="NCBI Taxonomy" id="94023"/>
    <lineage>
        <taxon>Eukaryota</taxon>
        <taxon>Fungi</taxon>
        <taxon>Fungi incertae sedis</taxon>
        <taxon>Mucoromycota</taxon>
        <taxon>Glomeromycotina</taxon>
        <taxon>Glomeromycetes</taxon>
        <taxon>Diversisporales</taxon>
        <taxon>Acaulosporaceae</taxon>
        <taxon>Acaulospora</taxon>
    </lineage>
</organism>
<evidence type="ECO:0000259" key="2">
    <source>
        <dbReference type="SMART" id="SM00717"/>
    </source>
</evidence>
<feature type="compositionally biased region" description="Polar residues" evidence="1">
    <location>
        <begin position="235"/>
        <end position="244"/>
    </location>
</feature>
<evidence type="ECO:0000313" key="3">
    <source>
        <dbReference type="EMBL" id="CAG8717826.1"/>
    </source>
</evidence>
<keyword evidence="4" id="KW-1185">Reference proteome</keyword>
<name>A0A9N9I315_9GLOM</name>
<dbReference type="OrthoDB" id="272624at2759"/>
<reference evidence="3" key="1">
    <citation type="submission" date="2021-06" db="EMBL/GenBank/DDBJ databases">
        <authorList>
            <person name="Kallberg Y."/>
            <person name="Tangrot J."/>
            <person name="Rosling A."/>
        </authorList>
    </citation>
    <scope>NUCLEOTIDE SEQUENCE</scope>
    <source>
        <strain evidence="3">CL551</strain>
    </source>
</reference>
<dbReference type="SMART" id="SM00717">
    <property type="entry name" value="SANT"/>
    <property type="match status" value="1"/>
</dbReference>
<proteinExistence type="predicted"/>
<dbReference type="Proteomes" id="UP000789342">
    <property type="component" value="Unassembled WGS sequence"/>
</dbReference>
<dbReference type="EMBL" id="CAJVPV010021416">
    <property type="protein sequence ID" value="CAG8717826.1"/>
    <property type="molecule type" value="Genomic_DNA"/>
</dbReference>
<feature type="region of interest" description="Disordered" evidence="1">
    <location>
        <begin position="231"/>
        <end position="256"/>
    </location>
</feature>
<sequence length="390" mass="44504">MDSKKRRVRSTNASVLSSKPTVISIPTSKEVRARLTKHPVLEHASQPTKQILPPAPIPGAMVFSYATLGLEGYGQTSLDSAPDKLAPDLQAYRKHVNICKQPIIESKECNNVTRECPSISACSFSNFKAAFVKKWGLENGENDDDSSSHERMPESQLNTLMCEEWWIKRGHIESFMDDEHSHMDAHEMKKPPKKLENLLHETQNDYTIQTPKSSTLNNNDQEVENIVYPSEGRQSHQASSSDDQCANDKEDVVSTDPKFTLRRRDLKYSHKEARSRITPNMDFLERLKILAPKAAAVYNDLEVVEESRDTDQVNTGRMTHDNQKWQTGETEEFYKLVALLGSDYSKIADLTGRSILQIRKKFKKEQKISPERLHDAITKKKEFLIYKDLV</sequence>